<proteinExistence type="inferred from homology"/>
<dbReference type="Pfam" id="PF01207">
    <property type="entry name" value="Dus"/>
    <property type="match status" value="1"/>
</dbReference>
<comment type="function">
    <text evidence="13">Catalyzes the synthesis of dihydrouridine, a modified base, in various RNAs, such as tRNAs, mRNAs and some long non-coding RNAs (lncRNAs). Mainly modifies the uridine in position 47 (U47) in the D-loop of most cytoplasmic tRNAs. Also able to mediate the formation of dihydrouridine in some mRNAs, thereby regulating their translation.</text>
</comment>
<keyword evidence="4" id="KW-0507">mRNA processing</keyword>
<evidence type="ECO:0000256" key="1">
    <source>
        <dbReference type="ARBA" id="ARBA00001917"/>
    </source>
</evidence>
<dbReference type="EMBL" id="ODYU01004368">
    <property type="protein sequence ID" value="SOQ44174.1"/>
    <property type="molecule type" value="Genomic_DNA"/>
</dbReference>
<dbReference type="InterPro" id="IPR035587">
    <property type="entry name" value="DUS-like_FMN-bd"/>
</dbReference>
<feature type="zinc finger region" description="C3H1-type" evidence="18">
    <location>
        <begin position="126"/>
        <end position="151"/>
    </location>
</feature>
<dbReference type="PROSITE" id="PS01136">
    <property type="entry name" value="UPF0034"/>
    <property type="match status" value="1"/>
</dbReference>
<dbReference type="GO" id="GO:0008270">
    <property type="term" value="F:zinc ion binding"/>
    <property type="evidence" value="ECO:0007669"/>
    <property type="project" value="UniProtKB-KW"/>
</dbReference>
<evidence type="ECO:0000256" key="14">
    <source>
        <dbReference type="ARBA" id="ARBA00048266"/>
    </source>
</evidence>
<dbReference type="GO" id="GO:0106414">
    <property type="term" value="F:mRNA dihydrouridine synthase activity"/>
    <property type="evidence" value="ECO:0007669"/>
    <property type="project" value="RHEA"/>
</dbReference>
<protein>
    <recommendedName>
        <fullName evidence="19">tRNA-dihydrouridine(47) synthase [NAD(P)(+)]</fullName>
        <ecNumber evidence="19">1.3.1.-</ecNumber>
    </recommendedName>
    <alternativeName>
        <fullName evidence="19">tRNA-dihydrouridine synthase 3</fullName>
    </alternativeName>
</protein>
<dbReference type="Gene3D" id="3.20.20.70">
    <property type="entry name" value="Aldolase class I"/>
    <property type="match status" value="1"/>
</dbReference>
<evidence type="ECO:0000256" key="20">
    <source>
        <dbReference type="SAM" id="MobiDB-lite"/>
    </source>
</evidence>
<evidence type="ECO:0000256" key="7">
    <source>
        <dbReference type="ARBA" id="ARBA00022737"/>
    </source>
</evidence>
<dbReference type="AlphaFoldDB" id="A0A2H1VVD0"/>
<dbReference type="EC" id="1.3.1.-" evidence="19"/>
<dbReference type="PANTHER" id="PTHR45846:SF1">
    <property type="entry name" value="TRNA-DIHYDROURIDINE(47) SYNTHASE [NAD(P)(+)]-LIKE"/>
    <property type="match status" value="1"/>
</dbReference>
<keyword evidence="8 18" id="KW-0863">Zinc-finger</keyword>
<evidence type="ECO:0000256" key="5">
    <source>
        <dbReference type="ARBA" id="ARBA00022694"/>
    </source>
</evidence>
<keyword evidence="9 18" id="KW-0862">Zinc</keyword>
<feature type="compositionally biased region" description="Basic and acidic residues" evidence="20">
    <location>
        <begin position="46"/>
        <end position="55"/>
    </location>
</feature>
<accession>A0A2H1VVD0</accession>
<evidence type="ECO:0000256" key="16">
    <source>
        <dbReference type="ARBA" id="ARBA00049447"/>
    </source>
</evidence>
<dbReference type="PANTHER" id="PTHR45846">
    <property type="entry name" value="TRNA-DIHYDROURIDINE(47) SYNTHASE [NAD(P)(+)]-LIKE"/>
    <property type="match status" value="1"/>
</dbReference>
<evidence type="ECO:0000256" key="10">
    <source>
        <dbReference type="ARBA" id="ARBA00022857"/>
    </source>
</evidence>
<comment type="similarity">
    <text evidence="19">Belongs to the dus family. Dus3 subfamily.</text>
</comment>
<evidence type="ECO:0000256" key="13">
    <source>
        <dbReference type="ARBA" id="ARBA00045365"/>
    </source>
</evidence>
<feature type="region of interest" description="Disordered" evidence="20">
    <location>
        <begin position="20"/>
        <end position="81"/>
    </location>
</feature>
<keyword evidence="2 19" id="KW-0285">Flavoprotein</keyword>
<dbReference type="FunFam" id="3.20.20.70:FF:000067">
    <property type="entry name" value="tRNA-dihydrouridine(47) synthase [NAD(P)(+)]"/>
    <property type="match status" value="1"/>
</dbReference>
<keyword evidence="3 19" id="KW-0288">FMN</keyword>
<evidence type="ECO:0000256" key="18">
    <source>
        <dbReference type="PROSITE-ProRule" id="PRU00723"/>
    </source>
</evidence>
<feature type="compositionally biased region" description="Basic and acidic residues" evidence="20">
    <location>
        <begin position="204"/>
        <end position="248"/>
    </location>
</feature>
<evidence type="ECO:0000256" key="4">
    <source>
        <dbReference type="ARBA" id="ARBA00022664"/>
    </source>
</evidence>
<comment type="catalytic activity">
    <reaction evidence="15">
        <text>a 5,6-dihydrouridine in mRNA + NAD(+) = a uridine in mRNA + NADH + H(+)</text>
        <dbReference type="Rhea" id="RHEA:69851"/>
        <dbReference type="Rhea" id="RHEA-COMP:14658"/>
        <dbReference type="Rhea" id="RHEA-COMP:17789"/>
        <dbReference type="ChEBI" id="CHEBI:15378"/>
        <dbReference type="ChEBI" id="CHEBI:57540"/>
        <dbReference type="ChEBI" id="CHEBI:57945"/>
        <dbReference type="ChEBI" id="CHEBI:65315"/>
        <dbReference type="ChEBI" id="CHEBI:74443"/>
    </reaction>
    <physiologicalReaction direction="right-to-left" evidence="15">
        <dbReference type="Rhea" id="RHEA:69853"/>
    </physiologicalReaction>
</comment>
<feature type="compositionally biased region" description="Basic residues" evidence="20">
    <location>
        <begin position="63"/>
        <end position="75"/>
    </location>
</feature>
<dbReference type="GO" id="GO:0006397">
    <property type="term" value="P:mRNA processing"/>
    <property type="evidence" value="ECO:0007669"/>
    <property type="project" value="UniProtKB-KW"/>
</dbReference>
<sequence>MTKPTDGVCAIKEEFIIQRPVKSTTAEENTNNKRKCTDNNEEDNDLDNKKVKTNEGQEQNASKNKKRGQNKARPKTYKDNKENKPCPSIVCVEAAENSNPCQYNNCKYIHNALDYIKSKPKDLGETCYLYETRGKCPRGIACRFGSSHITPDGYNMVNLEKWKQWKDDTKNTIQPALQTALQKRKYDFSLSEKLIKHLDRKKRPNENNKETQESNEESKEAATENNETKENSEESKDAPVDKTEEKVHQSGVVTDEDLIKLLPREKKTIDWKDKLYLSPLTTVGNLPFRRICKEYGVDITCGEMALCESLLKGMKQEWALVKRHETEDLFGAQICGTNVYTITKVAQMLQENTELDFIDLNLGCPIDLIYKKGGGSGMMHRLNALEASVRCASKVLSIPFTVKMRTGVYEGKKITHTIVPKMAEWGASLVTVHGRSREARYIKSSDWEYIETCAQAAAPCPVYGNGDILSYQDYVDRRTIAPTVQGVMIGRGALIKPWIFTEIKEQRIWDISSKERFEILKKYTNYGLEHWGSDMQGVENTRRFLLEWLSFLYRYVPVGLLERPPQKINERPPLYFGRDDLETLMASGNCSDWVKISEMLLGPVPDGFNFLPKHKANSY</sequence>
<gene>
    <name evidence="22" type="ORF">SFRICE_004095</name>
</gene>
<dbReference type="InterPro" id="IPR013785">
    <property type="entry name" value="Aldolase_TIM"/>
</dbReference>
<dbReference type="CDD" id="cd02801">
    <property type="entry name" value="DUS_like_FMN"/>
    <property type="match status" value="1"/>
</dbReference>
<evidence type="ECO:0000259" key="21">
    <source>
        <dbReference type="PROSITE" id="PS50103"/>
    </source>
</evidence>
<keyword evidence="7" id="KW-0677">Repeat</keyword>
<evidence type="ECO:0000256" key="17">
    <source>
        <dbReference type="ARBA" id="ARBA00049513"/>
    </source>
</evidence>
<evidence type="ECO:0000256" key="19">
    <source>
        <dbReference type="RuleBase" id="RU291113"/>
    </source>
</evidence>
<evidence type="ECO:0000256" key="15">
    <source>
        <dbReference type="ARBA" id="ARBA00048342"/>
    </source>
</evidence>
<dbReference type="GO" id="GO:0102265">
    <property type="term" value="F:tRNA-dihydrouridine47 synthase activity"/>
    <property type="evidence" value="ECO:0007669"/>
    <property type="project" value="UniProtKB-EC"/>
</dbReference>
<keyword evidence="5 19" id="KW-0819">tRNA processing</keyword>
<keyword evidence="6 18" id="KW-0479">Metal-binding</keyword>
<evidence type="ECO:0000256" key="6">
    <source>
        <dbReference type="ARBA" id="ARBA00022723"/>
    </source>
</evidence>
<evidence type="ECO:0000256" key="12">
    <source>
        <dbReference type="ARBA" id="ARBA00023027"/>
    </source>
</evidence>
<dbReference type="SUPFAM" id="SSF51395">
    <property type="entry name" value="FMN-linked oxidoreductases"/>
    <property type="match status" value="1"/>
</dbReference>
<keyword evidence="11 19" id="KW-0560">Oxidoreductase</keyword>
<comment type="catalytic activity">
    <reaction evidence="14">
        <text>5,6-dihydrouridine(47) in tRNA + NAD(+) = uridine(47) in tRNA + NADH + H(+)</text>
        <dbReference type="Rhea" id="RHEA:53364"/>
        <dbReference type="Rhea" id="RHEA-COMP:13539"/>
        <dbReference type="Rhea" id="RHEA-COMP:13540"/>
        <dbReference type="ChEBI" id="CHEBI:15378"/>
        <dbReference type="ChEBI" id="CHEBI:57540"/>
        <dbReference type="ChEBI" id="CHEBI:57945"/>
        <dbReference type="ChEBI" id="CHEBI:65315"/>
        <dbReference type="ChEBI" id="CHEBI:74443"/>
        <dbReference type="EC" id="1.3.1.89"/>
    </reaction>
    <physiologicalReaction direction="right-to-left" evidence="14">
        <dbReference type="Rhea" id="RHEA:53366"/>
    </physiologicalReaction>
</comment>
<evidence type="ECO:0000256" key="3">
    <source>
        <dbReference type="ARBA" id="ARBA00022643"/>
    </source>
</evidence>
<dbReference type="InterPro" id="IPR000571">
    <property type="entry name" value="Znf_CCCH"/>
</dbReference>
<keyword evidence="10" id="KW-0521">NADP</keyword>
<comment type="cofactor">
    <cofactor evidence="1 19">
        <name>FMN</name>
        <dbReference type="ChEBI" id="CHEBI:58210"/>
    </cofactor>
</comment>
<evidence type="ECO:0000256" key="11">
    <source>
        <dbReference type="ARBA" id="ARBA00023002"/>
    </source>
</evidence>
<comment type="catalytic activity">
    <reaction evidence="17">
        <text>5,6-dihydrouridine(47) in tRNA + NADP(+) = uridine(47) in tRNA + NADPH + H(+)</text>
        <dbReference type="Rhea" id="RHEA:53360"/>
        <dbReference type="Rhea" id="RHEA-COMP:13539"/>
        <dbReference type="Rhea" id="RHEA-COMP:13540"/>
        <dbReference type="ChEBI" id="CHEBI:15378"/>
        <dbReference type="ChEBI" id="CHEBI:57783"/>
        <dbReference type="ChEBI" id="CHEBI:58349"/>
        <dbReference type="ChEBI" id="CHEBI:65315"/>
        <dbReference type="ChEBI" id="CHEBI:74443"/>
        <dbReference type="EC" id="1.3.1.89"/>
    </reaction>
    <physiologicalReaction direction="right-to-left" evidence="17">
        <dbReference type="Rhea" id="RHEA:53362"/>
    </physiologicalReaction>
</comment>
<organism evidence="22">
    <name type="scientific">Spodoptera frugiperda</name>
    <name type="common">Fall armyworm</name>
    <dbReference type="NCBI Taxonomy" id="7108"/>
    <lineage>
        <taxon>Eukaryota</taxon>
        <taxon>Metazoa</taxon>
        <taxon>Ecdysozoa</taxon>
        <taxon>Arthropoda</taxon>
        <taxon>Hexapoda</taxon>
        <taxon>Insecta</taxon>
        <taxon>Pterygota</taxon>
        <taxon>Neoptera</taxon>
        <taxon>Endopterygota</taxon>
        <taxon>Lepidoptera</taxon>
        <taxon>Glossata</taxon>
        <taxon>Ditrysia</taxon>
        <taxon>Noctuoidea</taxon>
        <taxon>Noctuidae</taxon>
        <taxon>Amphipyrinae</taxon>
        <taxon>Spodoptera</taxon>
    </lineage>
</organism>
<dbReference type="PROSITE" id="PS50103">
    <property type="entry name" value="ZF_C3H1"/>
    <property type="match status" value="1"/>
</dbReference>
<dbReference type="GO" id="GO:0003723">
    <property type="term" value="F:RNA binding"/>
    <property type="evidence" value="ECO:0007669"/>
    <property type="project" value="TreeGrafter"/>
</dbReference>
<dbReference type="InterPro" id="IPR018517">
    <property type="entry name" value="tRNA_hU_synthase_CS"/>
</dbReference>
<dbReference type="GO" id="GO:0050660">
    <property type="term" value="F:flavin adenine dinucleotide binding"/>
    <property type="evidence" value="ECO:0007669"/>
    <property type="project" value="UniProtKB-UniRule"/>
</dbReference>
<comment type="catalytic activity">
    <reaction evidence="16">
        <text>a 5,6-dihydrouridine in mRNA + NADP(+) = a uridine in mRNA + NADPH + H(+)</text>
        <dbReference type="Rhea" id="RHEA:69855"/>
        <dbReference type="Rhea" id="RHEA-COMP:14658"/>
        <dbReference type="Rhea" id="RHEA-COMP:17789"/>
        <dbReference type="ChEBI" id="CHEBI:15378"/>
        <dbReference type="ChEBI" id="CHEBI:57783"/>
        <dbReference type="ChEBI" id="CHEBI:58349"/>
        <dbReference type="ChEBI" id="CHEBI:65315"/>
        <dbReference type="ChEBI" id="CHEBI:74443"/>
    </reaction>
    <physiologicalReaction direction="right-to-left" evidence="16">
        <dbReference type="Rhea" id="RHEA:69857"/>
    </physiologicalReaction>
</comment>
<evidence type="ECO:0000256" key="9">
    <source>
        <dbReference type="ARBA" id="ARBA00022833"/>
    </source>
</evidence>
<evidence type="ECO:0000256" key="8">
    <source>
        <dbReference type="ARBA" id="ARBA00022771"/>
    </source>
</evidence>
<feature type="region of interest" description="Disordered" evidence="20">
    <location>
        <begin position="197"/>
        <end position="249"/>
    </location>
</feature>
<evidence type="ECO:0000313" key="22">
    <source>
        <dbReference type="EMBL" id="SOQ44174.1"/>
    </source>
</evidence>
<name>A0A2H1VVD0_SPOFR</name>
<keyword evidence="12" id="KW-0520">NAD</keyword>
<reference evidence="22" key="1">
    <citation type="submission" date="2016-07" db="EMBL/GenBank/DDBJ databases">
        <authorList>
            <person name="Bretaudeau A."/>
        </authorList>
    </citation>
    <scope>NUCLEOTIDE SEQUENCE</scope>
    <source>
        <strain evidence="22">Rice</strain>
        <tissue evidence="22">Whole body</tissue>
    </source>
</reference>
<dbReference type="Pfam" id="PF25585">
    <property type="entry name" value="zf-CCCH_DUS3L"/>
    <property type="match status" value="1"/>
</dbReference>
<evidence type="ECO:0000256" key="2">
    <source>
        <dbReference type="ARBA" id="ARBA00022630"/>
    </source>
</evidence>
<feature type="domain" description="C3H1-type" evidence="21">
    <location>
        <begin position="126"/>
        <end position="151"/>
    </location>
</feature>